<dbReference type="PROSITE" id="PS51257">
    <property type="entry name" value="PROKAR_LIPOPROTEIN"/>
    <property type="match status" value="1"/>
</dbReference>
<dbReference type="InterPro" id="IPR029058">
    <property type="entry name" value="AB_hydrolase_fold"/>
</dbReference>
<evidence type="ECO:0000256" key="1">
    <source>
        <dbReference type="SAM" id="MobiDB-lite"/>
    </source>
</evidence>
<keyword evidence="2" id="KW-0732">Signal</keyword>
<protein>
    <recommendedName>
        <fullName evidence="5">Alpha/beta hydrolase</fullName>
    </recommendedName>
</protein>
<gene>
    <name evidence="3" type="ORF">J2S55_003893</name>
</gene>
<keyword evidence="4" id="KW-1185">Reference proteome</keyword>
<feature type="signal peptide" evidence="2">
    <location>
        <begin position="1"/>
        <end position="22"/>
    </location>
</feature>
<dbReference type="Gene3D" id="3.40.50.1820">
    <property type="entry name" value="alpha/beta hydrolase"/>
    <property type="match status" value="1"/>
</dbReference>
<comment type="caution">
    <text evidence="3">The sequence shown here is derived from an EMBL/GenBank/DDBJ whole genome shotgun (WGS) entry which is preliminary data.</text>
</comment>
<evidence type="ECO:0000256" key="2">
    <source>
        <dbReference type="SAM" id="SignalP"/>
    </source>
</evidence>
<feature type="compositionally biased region" description="Low complexity" evidence="1">
    <location>
        <begin position="34"/>
        <end position="59"/>
    </location>
</feature>
<name>A0ABT9R5W0_9ACTN</name>
<evidence type="ECO:0000313" key="4">
    <source>
        <dbReference type="Proteomes" id="UP001230426"/>
    </source>
</evidence>
<reference evidence="3 4" key="1">
    <citation type="submission" date="2023-07" db="EMBL/GenBank/DDBJ databases">
        <title>Sequencing the genomes of 1000 actinobacteria strains.</title>
        <authorList>
            <person name="Klenk H.-P."/>
        </authorList>
    </citation>
    <scope>NUCLEOTIDE SEQUENCE [LARGE SCALE GENOMIC DNA]</scope>
    <source>
        <strain evidence="3 4">DSM 44109</strain>
    </source>
</reference>
<dbReference type="SUPFAM" id="SSF53474">
    <property type="entry name" value="alpha/beta-Hydrolases"/>
    <property type="match status" value="1"/>
</dbReference>
<evidence type="ECO:0008006" key="5">
    <source>
        <dbReference type="Google" id="ProtNLM"/>
    </source>
</evidence>
<proteinExistence type="predicted"/>
<dbReference type="EMBL" id="JAUSRB010000002">
    <property type="protein sequence ID" value="MDP9864627.1"/>
    <property type="molecule type" value="Genomic_DNA"/>
</dbReference>
<feature type="region of interest" description="Disordered" evidence="1">
    <location>
        <begin position="24"/>
        <end position="63"/>
    </location>
</feature>
<evidence type="ECO:0000313" key="3">
    <source>
        <dbReference type="EMBL" id="MDP9864627.1"/>
    </source>
</evidence>
<organism evidence="3 4">
    <name type="scientific">Streptosporangium brasiliense</name>
    <dbReference type="NCBI Taxonomy" id="47480"/>
    <lineage>
        <taxon>Bacteria</taxon>
        <taxon>Bacillati</taxon>
        <taxon>Actinomycetota</taxon>
        <taxon>Actinomycetes</taxon>
        <taxon>Streptosporangiales</taxon>
        <taxon>Streptosporangiaceae</taxon>
        <taxon>Streptosporangium</taxon>
    </lineage>
</organism>
<sequence>MGRHALGLGALAVLLAACGSTAGGQADGPATAQPGPTLTRSTTPTPAASPVPSSTESSAEAGIDGCVTEKTGELFEYKRGGTTTKGVIMGKGPVGVVVSYERQGTVCTWLPLADRLVAAGHRVLLFDRNNTAAPEEDTVAMAGRLRKAGAEKVFLVGGSMGGRVSLLAAGELKPPPAGVISISGTIQPGEVDELRAPFLQVTGDADPDAPLDMLQVVYNEAVKSADRQLLVLSGGDHASRLFTGDQGPKALQAVVAFIEKHKG</sequence>
<dbReference type="Proteomes" id="UP001230426">
    <property type="component" value="Unassembled WGS sequence"/>
</dbReference>
<feature type="chain" id="PRO_5046942695" description="Alpha/beta hydrolase" evidence="2">
    <location>
        <begin position="23"/>
        <end position="263"/>
    </location>
</feature>
<accession>A0ABT9R5W0</accession>
<dbReference type="RefSeq" id="WP_306862823.1">
    <property type="nucleotide sequence ID" value="NZ_JAUSRB010000002.1"/>
</dbReference>